<dbReference type="EMBL" id="AZFH01000181">
    <property type="protein sequence ID" value="KRL77071.1"/>
    <property type="molecule type" value="Genomic_DNA"/>
</dbReference>
<dbReference type="SUPFAM" id="SSF50447">
    <property type="entry name" value="Translation proteins"/>
    <property type="match status" value="1"/>
</dbReference>
<dbReference type="InterPro" id="IPR011033">
    <property type="entry name" value="PRC_barrel-like_sf"/>
</dbReference>
<dbReference type="InterPro" id="IPR002676">
    <property type="entry name" value="RimM_N"/>
</dbReference>
<dbReference type="Gene3D" id="2.40.30.60">
    <property type="entry name" value="RimM"/>
    <property type="match status" value="1"/>
</dbReference>
<dbReference type="GO" id="GO:0042274">
    <property type="term" value="P:ribosomal small subunit biogenesis"/>
    <property type="evidence" value="ECO:0007669"/>
    <property type="project" value="UniProtKB-UniRule"/>
</dbReference>
<keyword evidence="1 5" id="KW-0963">Cytoplasm</keyword>
<comment type="caution">
    <text evidence="8">The sequence shown here is derived from an EMBL/GenBank/DDBJ whole genome shotgun (WGS) entry which is preliminary data.</text>
</comment>
<comment type="similarity">
    <text evidence="5">Belongs to the RimM family.</text>
</comment>
<dbReference type="HAMAP" id="MF_00014">
    <property type="entry name" value="Ribosome_mat_RimM"/>
    <property type="match status" value="1"/>
</dbReference>
<dbReference type="PANTHER" id="PTHR33692:SF1">
    <property type="entry name" value="RIBOSOME MATURATION FACTOR RIMM"/>
    <property type="match status" value="1"/>
</dbReference>
<evidence type="ECO:0000256" key="1">
    <source>
        <dbReference type="ARBA" id="ARBA00022490"/>
    </source>
</evidence>
<feature type="domain" description="RimM N-terminal" evidence="6">
    <location>
        <begin position="5"/>
        <end position="89"/>
    </location>
</feature>
<dbReference type="NCBIfam" id="TIGR02273">
    <property type="entry name" value="16S_RimM"/>
    <property type="match status" value="1"/>
</dbReference>
<dbReference type="Pfam" id="PF05239">
    <property type="entry name" value="PRC"/>
    <property type="match status" value="1"/>
</dbReference>
<accession>A0A0R1T6S0</accession>
<dbReference type="AlphaFoldDB" id="A0A0R1T6S0"/>
<dbReference type="InterPro" id="IPR009000">
    <property type="entry name" value="Transl_B-barrel_sf"/>
</dbReference>
<dbReference type="InterPro" id="IPR036976">
    <property type="entry name" value="RimM_N_sf"/>
</dbReference>
<evidence type="ECO:0000313" key="8">
    <source>
        <dbReference type="EMBL" id="KRL77071.1"/>
    </source>
</evidence>
<gene>
    <name evidence="5" type="primary">rimM</name>
    <name evidence="8" type="ORF">FC36_GL001473</name>
</gene>
<dbReference type="Proteomes" id="UP000051048">
    <property type="component" value="Unassembled WGS sequence"/>
</dbReference>
<protein>
    <recommendedName>
        <fullName evidence="5">Ribosome maturation factor RimM</fullName>
    </recommendedName>
</protein>
<dbReference type="GO" id="GO:0043022">
    <property type="term" value="F:ribosome binding"/>
    <property type="evidence" value="ECO:0007669"/>
    <property type="project" value="InterPro"/>
</dbReference>
<dbReference type="STRING" id="1423740.FC36_GL001473"/>
<dbReference type="Pfam" id="PF01782">
    <property type="entry name" value="RimM"/>
    <property type="match status" value="1"/>
</dbReference>
<name>A0A0R1T6S0_9LACO</name>
<dbReference type="PANTHER" id="PTHR33692">
    <property type="entry name" value="RIBOSOME MATURATION FACTOR RIMM"/>
    <property type="match status" value="1"/>
</dbReference>
<evidence type="ECO:0000256" key="4">
    <source>
        <dbReference type="ARBA" id="ARBA00023186"/>
    </source>
</evidence>
<feature type="domain" description="PRC-barrel" evidence="7">
    <location>
        <begin position="96"/>
        <end position="169"/>
    </location>
</feature>
<evidence type="ECO:0000259" key="6">
    <source>
        <dbReference type="Pfam" id="PF01782"/>
    </source>
</evidence>
<organism evidence="8 9">
    <name type="scientific">Ligilactobacillus equi DSM 15833 = JCM 10991</name>
    <dbReference type="NCBI Taxonomy" id="1423740"/>
    <lineage>
        <taxon>Bacteria</taxon>
        <taxon>Bacillati</taxon>
        <taxon>Bacillota</taxon>
        <taxon>Bacilli</taxon>
        <taxon>Lactobacillales</taxon>
        <taxon>Lactobacillaceae</taxon>
        <taxon>Ligilactobacillus</taxon>
    </lineage>
</organism>
<dbReference type="GO" id="GO:0005840">
    <property type="term" value="C:ribosome"/>
    <property type="evidence" value="ECO:0007669"/>
    <property type="project" value="InterPro"/>
</dbReference>
<dbReference type="InterPro" id="IPR027275">
    <property type="entry name" value="PRC-brl_dom"/>
</dbReference>
<dbReference type="SUPFAM" id="SSF50346">
    <property type="entry name" value="PRC-barrel domain"/>
    <property type="match status" value="1"/>
</dbReference>
<sequence length="170" mass="19216">MEFYQVGKIVNTHGIRGEVRVKSTTDFNDQRFAPGQILYIVQGKQAPVEVKVKSHRQHKGLDLLVFEGLENINLVEQYKQADLKVSKDQQAELDEGDYYYNQIIGLEVVDQEDGTVYGTIKEILSPGANDVWVVGRRGEDDILLPAIADVIKEINLDQKQVIVEMMEGLI</sequence>
<dbReference type="PATRIC" id="fig|1423740.3.peg.1598"/>
<keyword evidence="2 5" id="KW-0690">Ribosome biogenesis</keyword>
<evidence type="ECO:0000256" key="3">
    <source>
        <dbReference type="ARBA" id="ARBA00022552"/>
    </source>
</evidence>
<comment type="function">
    <text evidence="5">An accessory protein needed during the final step in the assembly of 30S ribosomal subunit, possibly for assembly of the head region. Essential for efficient processing of 16S rRNA. May be needed both before and after RbfA during the maturation of 16S rRNA. It has affinity for free ribosomal 30S subunits but not for 70S ribosomes.</text>
</comment>
<dbReference type="InterPro" id="IPR011961">
    <property type="entry name" value="RimM"/>
</dbReference>
<dbReference type="RefSeq" id="WP_056986870.1">
    <property type="nucleotide sequence ID" value="NZ_AZFH01000181.1"/>
</dbReference>
<reference evidence="8 9" key="1">
    <citation type="journal article" date="2015" name="Genome Announc.">
        <title>Expanding the biotechnology potential of lactobacilli through comparative genomics of 213 strains and associated genera.</title>
        <authorList>
            <person name="Sun Z."/>
            <person name="Harris H.M."/>
            <person name="McCann A."/>
            <person name="Guo C."/>
            <person name="Argimon S."/>
            <person name="Zhang W."/>
            <person name="Yang X."/>
            <person name="Jeffery I.B."/>
            <person name="Cooney J.C."/>
            <person name="Kagawa T.F."/>
            <person name="Liu W."/>
            <person name="Song Y."/>
            <person name="Salvetti E."/>
            <person name="Wrobel A."/>
            <person name="Rasinkangas P."/>
            <person name="Parkhill J."/>
            <person name="Rea M.C."/>
            <person name="O'Sullivan O."/>
            <person name="Ritari J."/>
            <person name="Douillard F.P."/>
            <person name="Paul Ross R."/>
            <person name="Yang R."/>
            <person name="Briner A.E."/>
            <person name="Felis G.E."/>
            <person name="de Vos W.M."/>
            <person name="Barrangou R."/>
            <person name="Klaenhammer T.R."/>
            <person name="Caufield P.W."/>
            <person name="Cui Y."/>
            <person name="Zhang H."/>
            <person name="O'Toole P.W."/>
        </authorList>
    </citation>
    <scope>NUCLEOTIDE SEQUENCE [LARGE SCALE GENOMIC DNA]</scope>
    <source>
        <strain evidence="8 9">DSM 15833</strain>
    </source>
</reference>
<proteinExistence type="inferred from homology"/>
<comment type="subunit">
    <text evidence="5">Binds ribosomal protein uS19.</text>
</comment>
<dbReference type="GO" id="GO:0005737">
    <property type="term" value="C:cytoplasm"/>
    <property type="evidence" value="ECO:0007669"/>
    <property type="project" value="UniProtKB-SubCell"/>
</dbReference>
<evidence type="ECO:0000313" key="9">
    <source>
        <dbReference type="Proteomes" id="UP000051048"/>
    </source>
</evidence>
<dbReference type="GO" id="GO:0006364">
    <property type="term" value="P:rRNA processing"/>
    <property type="evidence" value="ECO:0007669"/>
    <property type="project" value="UniProtKB-UniRule"/>
</dbReference>
<keyword evidence="4 5" id="KW-0143">Chaperone</keyword>
<comment type="domain">
    <text evidence="5">The PRC barrel domain binds ribosomal protein uS19.</text>
</comment>
<dbReference type="Gene3D" id="2.30.30.240">
    <property type="entry name" value="PRC-barrel domain"/>
    <property type="match status" value="1"/>
</dbReference>
<dbReference type="OrthoDB" id="9810331at2"/>
<keyword evidence="3 5" id="KW-0698">rRNA processing</keyword>
<evidence type="ECO:0000259" key="7">
    <source>
        <dbReference type="Pfam" id="PF05239"/>
    </source>
</evidence>
<evidence type="ECO:0000256" key="5">
    <source>
        <dbReference type="HAMAP-Rule" id="MF_00014"/>
    </source>
</evidence>
<comment type="subcellular location">
    <subcellularLocation>
        <location evidence="5">Cytoplasm</location>
    </subcellularLocation>
</comment>
<evidence type="ECO:0000256" key="2">
    <source>
        <dbReference type="ARBA" id="ARBA00022517"/>
    </source>
</evidence>